<evidence type="ECO:0000256" key="5">
    <source>
        <dbReference type="ARBA" id="ARBA00022741"/>
    </source>
</evidence>
<dbReference type="InterPro" id="IPR005715">
    <property type="entry name" value="Glu_5kinase/COase_Synthase"/>
</dbReference>
<dbReference type="Pfam" id="PF00696">
    <property type="entry name" value="AA_kinase"/>
    <property type="match status" value="1"/>
</dbReference>
<dbReference type="InterPro" id="IPR036393">
    <property type="entry name" value="AceGlu_kinase-like_sf"/>
</dbReference>
<evidence type="ECO:0000256" key="8">
    <source>
        <dbReference type="HAMAP-Rule" id="MF_00456"/>
    </source>
</evidence>
<comment type="similarity">
    <text evidence="8">Belongs to the glutamate 5-kinase family.</text>
</comment>
<dbReference type="InterPro" id="IPR001048">
    <property type="entry name" value="Asp/Glu/Uridylate_kinase"/>
</dbReference>
<sequence>MSHITQAKRIVVKVGTSTLTYENGKPNLRRIEALCKVLSDLQNSGREVVLVTSGAIGVGMGKLGLRERPAETERKQAVAAVGQCELMFIYDKFFDEYNQNVAQVLLSSDVLNNQATRKNVENTFRELLEMGIIPVVNENDTVAVDELVGAKIGDNDTLSAVVAILTSADLLVILTDIDGLYDANPKASADARRIPYVAEITPEVRALAGGAGTSRGTGGMFTKVSAAAMANEKGIPCCVMSGATPANLYRLFDGEQIGTIFGTK</sequence>
<reference evidence="10 11" key="1">
    <citation type="submission" date="2018-06" db="EMBL/GenBank/DDBJ databases">
        <title>Noncontiguous genome sequence of Ruminococcaceae bacterium ASD2818.</title>
        <authorList>
            <person name="Chaplin A.V."/>
            <person name="Sokolova S.R."/>
            <person name="Kochetkova T.O."/>
            <person name="Goltsov A.Y."/>
            <person name="Trofimov D.Y."/>
            <person name="Efimov B.A."/>
        </authorList>
    </citation>
    <scope>NUCLEOTIDE SEQUENCE [LARGE SCALE GENOMIC DNA]</scope>
    <source>
        <strain evidence="10 11">ASD2818</strain>
    </source>
</reference>
<dbReference type="InterPro" id="IPR019797">
    <property type="entry name" value="Glutamate_5-kinase_CS"/>
</dbReference>
<dbReference type="GO" id="GO:0055129">
    <property type="term" value="P:L-proline biosynthetic process"/>
    <property type="evidence" value="ECO:0007669"/>
    <property type="project" value="UniProtKB-UniRule"/>
</dbReference>
<evidence type="ECO:0000256" key="6">
    <source>
        <dbReference type="ARBA" id="ARBA00022777"/>
    </source>
</evidence>
<dbReference type="PIRSF" id="PIRSF000729">
    <property type="entry name" value="GK"/>
    <property type="match status" value="1"/>
</dbReference>
<evidence type="ECO:0000313" key="11">
    <source>
        <dbReference type="Proteomes" id="UP000249377"/>
    </source>
</evidence>
<evidence type="ECO:0000259" key="9">
    <source>
        <dbReference type="Pfam" id="PF00696"/>
    </source>
</evidence>
<dbReference type="PRINTS" id="PR00474">
    <property type="entry name" value="GLU5KINASE"/>
</dbReference>
<evidence type="ECO:0000256" key="1">
    <source>
        <dbReference type="ARBA" id="ARBA00022490"/>
    </source>
</evidence>
<keyword evidence="3 8" id="KW-0641">Proline biosynthesis</keyword>
<keyword evidence="1 8" id="KW-0963">Cytoplasm</keyword>
<dbReference type="SUPFAM" id="SSF53633">
    <property type="entry name" value="Carbamate kinase-like"/>
    <property type="match status" value="1"/>
</dbReference>
<dbReference type="PANTHER" id="PTHR43654:SF1">
    <property type="entry name" value="ISOPENTENYL PHOSPHATE KINASE"/>
    <property type="match status" value="1"/>
</dbReference>
<dbReference type="EMBL" id="QLYR01000004">
    <property type="protein sequence ID" value="RAQ28756.1"/>
    <property type="molecule type" value="Genomic_DNA"/>
</dbReference>
<dbReference type="InterPro" id="IPR001057">
    <property type="entry name" value="Glu/AcGlu_kinase"/>
</dbReference>
<feature type="binding site" evidence="8">
    <location>
        <begin position="217"/>
        <end position="223"/>
    </location>
    <ligand>
        <name>ATP</name>
        <dbReference type="ChEBI" id="CHEBI:30616"/>
    </ligand>
</feature>
<comment type="pathway">
    <text evidence="8">Amino-acid biosynthesis; L-proline biosynthesis; L-glutamate 5-semialdehyde from L-glutamate: step 1/2.</text>
</comment>
<name>A0A328UJ01_9FIRM</name>
<comment type="function">
    <text evidence="8">Catalyzes the transfer of a phosphate group to glutamate to form L-glutamate 5-phosphate.</text>
</comment>
<dbReference type="InterPro" id="IPR041739">
    <property type="entry name" value="G5K_ProB"/>
</dbReference>
<evidence type="ECO:0000256" key="2">
    <source>
        <dbReference type="ARBA" id="ARBA00022605"/>
    </source>
</evidence>
<proteinExistence type="inferred from homology"/>
<gene>
    <name evidence="8 10" type="primary">proB</name>
    <name evidence="10" type="ORF">DPQ25_08165</name>
</gene>
<comment type="catalytic activity">
    <reaction evidence="8">
        <text>L-glutamate + ATP = L-glutamyl 5-phosphate + ADP</text>
        <dbReference type="Rhea" id="RHEA:14877"/>
        <dbReference type="ChEBI" id="CHEBI:29985"/>
        <dbReference type="ChEBI" id="CHEBI:30616"/>
        <dbReference type="ChEBI" id="CHEBI:58274"/>
        <dbReference type="ChEBI" id="CHEBI:456216"/>
        <dbReference type="EC" id="2.7.2.11"/>
    </reaction>
</comment>
<dbReference type="GO" id="GO:0005829">
    <property type="term" value="C:cytosol"/>
    <property type="evidence" value="ECO:0007669"/>
    <property type="project" value="TreeGrafter"/>
</dbReference>
<dbReference type="Gene3D" id="3.40.1160.10">
    <property type="entry name" value="Acetylglutamate kinase-like"/>
    <property type="match status" value="1"/>
</dbReference>
<dbReference type="HAMAP" id="MF_00456">
    <property type="entry name" value="ProB"/>
    <property type="match status" value="1"/>
</dbReference>
<dbReference type="UniPathway" id="UPA00098">
    <property type="reaction ID" value="UER00359"/>
</dbReference>
<keyword evidence="4 8" id="KW-0808">Transferase</keyword>
<evidence type="ECO:0000256" key="7">
    <source>
        <dbReference type="ARBA" id="ARBA00022840"/>
    </source>
</evidence>
<dbReference type="GO" id="GO:0004349">
    <property type="term" value="F:glutamate 5-kinase activity"/>
    <property type="evidence" value="ECO:0007669"/>
    <property type="project" value="UniProtKB-UniRule"/>
</dbReference>
<comment type="subcellular location">
    <subcellularLocation>
        <location evidence="8">Cytoplasm</location>
    </subcellularLocation>
</comment>
<evidence type="ECO:0000313" key="10">
    <source>
        <dbReference type="EMBL" id="RAQ28756.1"/>
    </source>
</evidence>
<feature type="domain" description="Aspartate/glutamate/uridylate kinase" evidence="9">
    <location>
        <begin position="8"/>
        <end position="241"/>
    </location>
</feature>
<feature type="binding site" evidence="8">
    <location>
        <position position="140"/>
    </location>
    <ligand>
        <name>substrate</name>
    </ligand>
</feature>
<feature type="binding site" evidence="8">
    <location>
        <position position="13"/>
    </location>
    <ligand>
        <name>ATP</name>
        <dbReference type="ChEBI" id="CHEBI:30616"/>
    </ligand>
</feature>
<keyword evidence="6 8" id="KW-0418">Kinase</keyword>
<feature type="binding site" evidence="8">
    <location>
        <position position="53"/>
    </location>
    <ligand>
        <name>substrate</name>
    </ligand>
</feature>
<dbReference type="AlphaFoldDB" id="A0A328UJ01"/>
<comment type="caution">
    <text evidence="10">The sequence shown here is derived from an EMBL/GenBank/DDBJ whole genome shotgun (WGS) entry which is preliminary data.</text>
</comment>
<dbReference type="FunFam" id="3.40.1160.10:FF:000018">
    <property type="entry name" value="Glutamate 5-kinase"/>
    <property type="match status" value="1"/>
</dbReference>
<keyword evidence="11" id="KW-1185">Reference proteome</keyword>
<dbReference type="InterPro" id="IPR011529">
    <property type="entry name" value="Glu_5kinase"/>
</dbReference>
<protein>
    <recommendedName>
        <fullName evidence="8">Glutamate 5-kinase</fullName>
        <ecNumber evidence="8">2.7.2.11</ecNumber>
    </recommendedName>
    <alternativeName>
        <fullName evidence="8">Gamma-glutamyl kinase</fullName>
        <shortName evidence="8">GK</shortName>
    </alternativeName>
</protein>
<dbReference type="RefSeq" id="WP_112332678.1">
    <property type="nucleotide sequence ID" value="NZ_JADPHD010000009.1"/>
</dbReference>
<dbReference type="GO" id="GO:0005524">
    <property type="term" value="F:ATP binding"/>
    <property type="evidence" value="ECO:0007669"/>
    <property type="project" value="UniProtKB-KW"/>
</dbReference>
<keyword evidence="7 8" id="KW-0067">ATP-binding</keyword>
<dbReference type="PANTHER" id="PTHR43654">
    <property type="entry name" value="GLUTAMATE 5-KINASE"/>
    <property type="match status" value="1"/>
</dbReference>
<dbReference type="EC" id="2.7.2.11" evidence="8"/>
<keyword evidence="2 8" id="KW-0028">Amino-acid biosynthesis</keyword>
<keyword evidence="5 8" id="KW-0547">Nucleotide-binding</keyword>
<dbReference type="PROSITE" id="PS00902">
    <property type="entry name" value="GLUTAMATE_5_KINASE"/>
    <property type="match status" value="1"/>
</dbReference>
<dbReference type="Proteomes" id="UP000249377">
    <property type="component" value="Unassembled WGS sequence"/>
</dbReference>
<feature type="binding site" evidence="8">
    <location>
        <begin position="175"/>
        <end position="176"/>
    </location>
    <ligand>
        <name>ATP</name>
        <dbReference type="ChEBI" id="CHEBI:30616"/>
    </ligand>
</feature>
<feature type="binding site" evidence="8">
    <location>
        <position position="155"/>
    </location>
    <ligand>
        <name>substrate</name>
    </ligand>
</feature>
<evidence type="ECO:0000256" key="3">
    <source>
        <dbReference type="ARBA" id="ARBA00022650"/>
    </source>
</evidence>
<dbReference type="CDD" id="cd04242">
    <property type="entry name" value="AAK_G5K_ProB"/>
    <property type="match status" value="1"/>
</dbReference>
<dbReference type="NCBIfam" id="TIGR01027">
    <property type="entry name" value="proB"/>
    <property type="match status" value="1"/>
</dbReference>
<organism evidence="10 11">
    <name type="scientific">Hydrogeniiclostridium mannosilyticum</name>
    <dbReference type="NCBI Taxonomy" id="2764322"/>
    <lineage>
        <taxon>Bacteria</taxon>
        <taxon>Bacillati</taxon>
        <taxon>Bacillota</taxon>
        <taxon>Clostridia</taxon>
        <taxon>Eubacteriales</taxon>
        <taxon>Acutalibacteraceae</taxon>
        <taxon>Hydrogeniiclostridium</taxon>
    </lineage>
</organism>
<evidence type="ECO:0000256" key="4">
    <source>
        <dbReference type="ARBA" id="ARBA00022679"/>
    </source>
</evidence>
<accession>A0A328UJ01</accession>